<dbReference type="Proteomes" id="UP000254764">
    <property type="component" value="Unassembled WGS sequence"/>
</dbReference>
<evidence type="ECO:0000313" key="4">
    <source>
        <dbReference type="Proteomes" id="UP000254764"/>
    </source>
</evidence>
<dbReference type="AlphaFoldDB" id="A0A376AE21"/>
<keyword evidence="2" id="KW-0175">Coiled coil</keyword>
<keyword evidence="4" id="KW-1185">Reference proteome</keyword>
<gene>
    <name evidence="3" type="ORF">RHIZ70_1743</name>
</gene>
<dbReference type="Gene3D" id="2.40.30.170">
    <property type="match status" value="1"/>
</dbReference>
<dbReference type="InterPro" id="IPR050739">
    <property type="entry name" value="MFP"/>
</dbReference>
<comment type="subcellular location">
    <subcellularLocation>
        <location evidence="1">Cell envelope</location>
    </subcellularLocation>
</comment>
<organism evidence="3 4">
    <name type="scientific">Ciceribacter selenitireducens ATCC BAA-1503</name>
    <dbReference type="NCBI Taxonomy" id="1336235"/>
    <lineage>
        <taxon>Bacteria</taxon>
        <taxon>Pseudomonadati</taxon>
        <taxon>Pseudomonadota</taxon>
        <taxon>Alphaproteobacteria</taxon>
        <taxon>Hyphomicrobiales</taxon>
        <taxon>Rhizobiaceae</taxon>
        <taxon>Ciceribacter</taxon>
    </lineage>
</organism>
<dbReference type="GO" id="GO:0030313">
    <property type="term" value="C:cell envelope"/>
    <property type="evidence" value="ECO:0007669"/>
    <property type="project" value="UniProtKB-SubCell"/>
</dbReference>
<dbReference type="RefSeq" id="WP_115672452.1">
    <property type="nucleotide sequence ID" value="NZ_UEYP01000020.1"/>
</dbReference>
<evidence type="ECO:0000313" key="3">
    <source>
        <dbReference type="EMBL" id="SSC66035.1"/>
    </source>
</evidence>
<evidence type="ECO:0000256" key="1">
    <source>
        <dbReference type="ARBA" id="ARBA00004196"/>
    </source>
</evidence>
<sequence length="397" mass="43447">MRSIKIIAGLTFVFLALFVIFREQTAGVSADAFVNARVTTIRAPIAGTFQLVSRPLGARISRGDTLGALSDPLVDNIRLSDLLQERAETLAEIDRLNRTANAIQSAIEELRAQAASHRKERSEQLRALVDSAEASRSAAEARLRYAELGLERSRRLSKQGIRTGESLEEAQSSAEVAALNLRNAEEASRVARINLRAAERGILLGDGYNDTPSSGQRISELQARKAEIDANAEAQSVIFNALEARIRTERLRVNLLTSSALQANVSGLVWDYLAVSGETVQRGQDLLRLVDCDSAIVTLSVTERVYNSIEPGSSASFRMNGSGRILQGTVTRVAGSGAAAVYDNLAIAPSERHLGRFDVTLDVPALREDEELRCLVGRTGRVFLENRPLDWLRRLWN</sequence>
<dbReference type="OrthoDB" id="7477732at2"/>
<accession>A0A376AE21</accession>
<evidence type="ECO:0000256" key="2">
    <source>
        <dbReference type="SAM" id="Coils"/>
    </source>
</evidence>
<dbReference type="PANTHER" id="PTHR30386:SF19">
    <property type="entry name" value="MULTIDRUG EXPORT PROTEIN EMRA-RELATED"/>
    <property type="match status" value="1"/>
</dbReference>
<evidence type="ECO:0008006" key="5">
    <source>
        <dbReference type="Google" id="ProtNLM"/>
    </source>
</evidence>
<reference evidence="4" key="1">
    <citation type="submission" date="2018-07" db="EMBL/GenBank/DDBJ databases">
        <authorList>
            <person name="Peiro R."/>
            <person name="Begona"/>
            <person name="Cbmso G."/>
            <person name="Lopez M."/>
            <person name="Gonzalez S."/>
        </authorList>
    </citation>
    <scope>NUCLEOTIDE SEQUENCE [LARGE SCALE GENOMIC DNA]</scope>
</reference>
<feature type="coiled-coil region" evidence="2">
    <location>
        <begin position="79"/>
        <end position="142"/>
    </location>
</feature>
<dbReference type="PANTHER" id="PTHR30386">
    <property type="entry name" value="MEMBRANE FUSION SUBUNIT OF EMRAB-TOLC MULTIDRUG EFFLUX PUMP"/>
    <property type="match status" value="1"/>
</dbReference>
<protein>
    <recommendedName>
        <fullName evidence="5">RND efflux pump membrane fusion protein barrel-sandwich domain-containing protein</fullName>
    </recommendedName>
</protein>
<name>A0A376AE21_9HYPH</name>
<dbReference type="EMBL" id="UEYP01000020">
    <property type="protein sequence ID" value="SSC66035.1"/>
    <property type="molecule type" value="Genomic_DNA"/>
</dbReference>
<dbReference type="Gene3D" id="1.10.287.470">
    <property type="entry name" value="Helix hairpin bin"/>
    <property type="match status" value="1"/>
</dbReference>
<proteinExistence type="predicted"/>